<evidence type="ECO:0000313" key="1">
    <source>
        <dbReference type="EMBL" id="QJA97003.1"/>
    </source>
</evidence>
<organism evidence="1">
    <name type="scientific">viral metagenome</name>
    <dbReference type="NCBI Taxonomy" id="1070528"/>
    <lineage>
        <taxon>unclassified sequences</taxon>
        <taxon>metagenomes</taxon>
        <taxon>organismal metagenomes</taxon>
    </lineage>
</organism>
<dbReference type="EMBL" id="MT143453">
    <property type="protein sequence ID" value="QJA97003.1"/>
    <property type="molecule type" value="Genomic_DNA"/>
</dbReference>
<protein>
    <submittedName>
        <fullName evidence="1">Uncharacterized protein</fullName>
    </submittedName>
</protein>
<proteinExistence type="predicted"/>
<accession>A0A6M3LQL5</accession>
<name>A0A6M3LQL5_9ZZZZ</name>
<dbReference type="AlphaFoldDB" id="A0A6M3LQL5"/>
<reference evidence="1" key="1">
    <citation type="submission" date="2020-03" db="EMBL/GenBank/DDBJ databases">
        <title>The deep terrestrial virosphere.</title>
        <authorList>
            <person name="Holmfeldt K."/>
            <person name="Nilsson E."/>
            <person name="Simone D."/>
            <person name="Lopez-Fernandez M."/>
            <person name="Wu X."/>
            <person name="de Brujin I."/>
            <person name="Lundin D."/>
            <person name="Andersson A."/>
            <person name="Bertilsson S."/>
            <person name="Dopson M."/>
        </authorList>
    </citation>
    <scope>NUCLEOTIDE SEQUENCE</scope>
    <source>
        <strain evidence="1">MM415B06883</strain>
    </source>
</reference>
<sequence length="39" mass="4447">MTEKPEKCGICGGTEFWLRVAYGTPEFICETCHPEPKEE</sequence>
<gene>
    <name evidence="1" type="ORF">MM415B06883_0009</name>
</gene>